<reference evidence="5 6" key="1">
    <citation type="submission" date="2019-04" db="EMBL/GenBank/DDBJ databases">
        <authorList>
            <person name="Jiang L."/>
        </authorList>
    </citation>
    <scope>NUCLEOTIDE SEQUENCE [LARGE SCALE GENOMIC DNA]</scope>
    <source>
        <strain evidence="5 6">YIM 131861</strain>
    </source>
</reference>
<dbReference type="Pfam" id="PF13377">
    <property type="entry name" value="Peripla_BP_3"/>
    <property type="match status" value="1"/>
</dbReference>
<protein>
    <submittedName>
        <fullName evidence="5">LacI family transcriptional regulator</fullName>
    </submittedName>
</protein>
<dbReference type="RefSeq" id="WP_136424965.1">
    <property type="nucleotide sequence ID" value="NZ_SSSN01000009.1"/>
</dbReference>
<accession>A0A4S4FRZ5</accession>
<dbReference type="GO" id="GO:0003700">
    <property type="term" value="F:DNA-binding transcription factor activity"/>
    <property type="evidence" value="ECO:0007669"/>
    <property type="project" value="TreeGrafter"/>
</dbReference>
<keyword evidence="2" id="KW-0238">DNA-binding</keyword>
<dbReference type="PANTHER" id="PTHR30146:SF155">
    <property type="entry name" value="ALANINE RACEMASE"/>
    <property type="match status" value="1"/>
</dbReference>
<dbReference type="OrthoDB" id="1938857at2"/>
<dbReference type="SMART" id="SM00354">
    <property type="entry name" value="HTH_LACI"/>
    <property type="match status" value="1"/>
</dbReference>
<evidence type="ECO:0000313" key="6">
    <source>
        <dbReference type="Proteomes" id="UP000307380"/>
    </source>
</evidence>
<keyword evidence="3" id="KW-0804">Transcription</keyword>
<dbReference type="CDD" id="cd01392">
    <property type="entry name" value="HTH_LacI"/>
    <property type="match status" value="1"/>
</dbReference>
<dbReference type="InterPro" id="IPR000843">
    <property type="entry name" value="HTH_LacI"/>
</dbReference>
<comment type="caution">
    <text evidence="5">The sequence shown here is derived from an EMBL/GenBank/DDBJ whole genome shotgun (WGS) entry which is preliminary data.</text>
</comment>
<evidence type="ECO:0000259" key="4">
    <source>
        <dbReference type="PROSITE" id="PS50932"/>
    </source>
</evidence>
<proteinExistence type="predicted"/>
<dbReference type="InterPro" id="IPR028082">
    <property type="entry name" value="Peripla_BP_I"/>
</dbReference>
<dbReference type="PANTHER" id="PTHR30146">
    <property type="entry name" value="LACI-RELATED TRANSCRIPTIONAL REPRESSOR"/>
    <property type="match status" value="1"/>
</dbReference>
<dbReference type="Gene3D" id="1.10.260.40">
    <property type="entry name" value="lambda repressor-like DNA-binding domains"/>
    <property type="match status" value="1"/>
</dbReference>
<dbReference type="AlphaFoldDB" id="A0A4S4FRZ5"/>
<organism evidence="5 6">
    <name type="scientific">Orlajensenia flava</name>
    <dbReference type="NCBI Taxonomy" id="2565934"/>
    <lineage>
        <taxon>Bacteria</taxon>
        <taxon>Bacillati</taxon>
        <taxon>Actinomycetota</taxon>
        <taxon>Actinomycetes</taxon>
        <taxon>Micrococcales</taxon>
        <taxon>Microbacteriaceae</taxon>
        <taxon>Orlajensenia</taxon>
    </lineage>
</organism>
<sequence>MPTPRERVTIIDVAREAGVAISSASTALNGQPGVSESTRDRVRSVASALGYVPSARGRALSAKRAYSVGLVVERDFDILESDPFFGAFIGGIEEYIAPRGYVLALQITQDSTLTVDRHLALARSRRVDGVFLNEIKADDARVAELAELGFPAVGINPAVGDFPFPAVRQSGTEAIHELVRTLAELDHRRIAHVSGPPHYVHSLERISAWREAMEAVGLQAEDTVNGGFTSDGGRRAADVLMTGERRPTAVFCANDLSAIGFMNRAIELGFRVPEDVSVAGFDGINFGEHVRPTLSTVRTAPRHLGREAARLLLSAIDGDEAADSTIAPARLVLRDSVARLR</sequence>
<evidence type="ECO:0000256" key="3">
    <source>
        <dbReference type="ARBA" id="ARBA00023163"/>
    </source>
</evidence>
<dbReference type="SUPFAM" id="SSF53822">
    <property type="entry name" value="Periplasmic binding protein-like I"/>
    <property type="match status" value="1"/>
</dbReference>
<dbReference type="Proteomes" id="UP000307380">
    <property type="component" value="Unassembled WGS sequence"/>
</dbReference>
<dbReference type="PROSITE" id="PS50932">
    <property type="entry name" value="HTH_LACI_2"/>
    <property type="match status" value="1"/>
</dbReference>
<evidence type="ECO:0000313" key="5">
    <source>
        <dbReference type="EMBL" id="THG32662.1"/>
    </source>
</evidence>
<dbReference type="Pfam" id="PF00356">
    <property type="entry name" value="LacI"/>
    <property type="match status" value="1"/>
</dbReference>
<dbReference type="CDD" id="cd06267">
    <property type="entry name" value="PBP1_LacI_sugar_binding-like"/>
    <property type="match status" value="1"/>
</dbReference>
<evidence type="ECO:0000256" key="1">
    <source>
        <dbReference type="ARBA" id="ARBA00023015"/>
    </source>
</evidence>
<name>A0A4S4FRZ5_9MICO</name>
<keyword evidence="1" id="KW-0805">Transcription regulation</keyword>
<dbReference type="GO" id="GO:0000976">
    <property type="term" value="F:transcription cis-regulatory region binding"/>
    <property type="evidence" value="ECO:0007669"/>
    <property type="project" value="TreeGrafter"/>
</dbReference>
<gene>
    <name evidence="5" type="ORF">E6C70_13060</name>
</gene>
<dbReference type="InterPro" id="IPR010982">
    <property type="entry name" value="Lambda_DNA-bd_dom_sf"/>
</dbReference>
<dbReference type="SUPFAM" id="SSF47413">
    <property type="entry name" value="lambda repressor-like DNA-binding domains"/>
    <property type="match status" value="1"/>
</dbReference>
<keyword evidence="6" id="KW-1185">Reference proteome</keyword>
<feature type="domain" description="HTH lacI-type" evidence="4">
    <location>
        <begin position="8"/>
        <end position="62"/>
    </location>
</feature>
<dbReference type="EMBL" id="SSSN01000009">
    <property type="protein sequence ID" value="THG32662.1"/>
    <property type="molecule type" value="Genomic_DNA"/>
</dbReference>
<dbReference type="Gene3D" id="3.40.50.2300">
    <property type="match status" value="2"/>
</dbReference>
<dbReference type="InterPro" id="IPR046335">
    <property type="entry name" value="LacI/GalR-like_sensor"/>
</dbReference>
<evidence type="ECO:0000256" key="2">
    <source>
        <dbReference type="ARBA" id="ARBA00023125"/>
    </source>
</evidence>